<sequence>MFSMESSAPEILSSISSILLLMLTSMVPDFFPRVSTSSVASLWVFFIVSTSLFRSSMVLFISITCLDVFSCFSLRASTCLVVFSCFSLRTCNSLAVFSCISLSELLKSFLMFYTIIMRYAFKSRSSFSGVLGCSGLGKVGVLGSDDGERSWFLLVRFLRLPFAIW</sequence>
<feature type="transmembrane region" description="Helical" evidence="1">
    <location>
        <begin position="43"/>
        <end position="61"/>
    </location>
</feature>
<dbReference type="AlphaFoldDB" id="A0A8C6MW56"/>
<feature type="transmembrane region" description="Helical" evidence="1">
    <location>
        <begin position="12"/>
        <end position="31"/>
    </location>
</feature>
<accession>A0A8C6MW56</accession>
<keyword evidence="1" id="KW-1133">Transmembrane helix</keyword>
<keyword evidence="3" id="KW-1185">Reference proteome</keyword>
<dbReference type="GeneTree" id="ENSGT00960000189344"/>
<name>A0A8C6MW56_MUSSI</name>
<proteinExistence type="predicted"/>
<feature type="transmembrane region" description="Helical" evidence="1">
    <location>
        <begin position="95"/>
        <end position="116"/>
    </location>
</feature>
<reference evidence="2" key="1">
    <citation type="submission" date="2025-08" db="UniProtKB">
        <authorList>
            <consortium name="Ensembl"/>
        </authorList>
    </citation>
    <scope>IDENTIFICATION</scope>
</reference>
<dbReference type="Proteomes" id="UP000694415">
    <property type="component" value="Unplaced"/>
</dbReference>
<organism evidence="2 3">
    <name type="scientific">Mus spicilegus</name>
    <name type="common">Mound-building mouse</name>
    <dbReference type="NCBI Taxonomy" id="10103"/>
    <lineage>
        <taxon>Eukaryota</taxon>
        <taxon>Metazoa</taxon>
        <taxon>Chordata</taxon>
        <taxon>Craniata</taxon>
        <taxon>Vertebrata</taxon>
        <taxon>Euteleostomi</taxon>
        <taxon>Mammalia</taxon>
        <taxon>Eutheria</taxon>
        <taxon>Euarchontoglires</taxon>
        <taxon>Glires</taxon>
        <taxon>Rodentia</taxon>
        <taxon>Myomorpha</taxon>
        <taxon>Muroidea</taxon>
        <taxon>Muridae</taxon>
        <taxon>Murinae</taxon>
        <taxon>Mus</taxon>
        <taxon>Mus</taxon>
    </lineage>
</organism>
<protein>
    <submittedName>
        <fullName evidence="2">Uncharacterized protein</fullName>
    </submittedName>
</protein>
<reference evidence="2" key="2">
    <citation type="submission" date="2025-09" db="UniProtKB">
        <authorList>
            <consortium name="Ensembl"/>
        </authorList>
    </citation>
    <scope>IDENTIFICATION</scope>
</reference>
<keyword evidence="1" id="KW-0812">Transmembrane</keyword>
<keyword evidence="1" id="KW-0472">Membrane</keyword>
<feature type="transmembrane region" description="Helical" evidence="1">
    <location>
        <begin position="68"/>
        <end position="89"/>
    </location>
</feature>
<dbReference type="Ensembl" id="ENSMSIT00000022043.1">
    <property type="protein sequence ID" value="ENSMSIP00000017439.1"/>
    <property type="gene ID" value="ENSMSIG00000014884.1"/>
</dbReference>
<evidence type="ECO:0000256" key="1">
    <source>
        <dbReference type="SAM" id="Phobius"/>
    </source>
</evidence>
<evidence type="ECO:0000313" key="3">
    <source>
        <dbReference type="Proteomes" id="UP000694415"/>
    </source>
</evidence>
<evidence type="ECO:0000313" key="2">
    <source>
        <dbReference type="Ensembl" id="ENSMSIP00000017439.1"/>
    </source>
</evidence>